<evidence type="ECO:0000313" key="2">
    <source>
        <dbReference type="Proteomes" id="UP001420932"/>
    </source>
</evidence>
<dbReference type="Proteomes" id="UP001420932">
    <property type="component" value="Unassembled WGS sequence"/>
</dbReference>
<dbReference type="AlphaFoldDB" id="A0AAP0HJB6"/>
<reference evidence="1 2" key="1">
    <citation type="submission" date="2024-01" db="EMBL/GenBank/DDBJ databases">
        <title>Genome assemblies of Stephania.</title>
        <authorList>
            <person name="Yang L."/>
        </authorList>
    </citation>
    <scope>NUCLEOTIDE SEQUENCE [LARGE SCALE GENOMIC DNA]</scope>
    <source>
        <strain evidence="1">YNDBR</strain>
        <tissue evidence="1">Leaf</tissue>
    </source>
</reference>
<protein>
    <submittedName>
        <fullName evidence="1">Uncharacterized protein</fullName>
    </submittedName>
</protein>
<dbReference type="EMBL" id="JBBNAF010000013">
    <property type="protein sequence ID" value="KAK9086491.1"/>
    <property type="molecule type" value="Genomic_DNA"/>
</dbReference>
<evidence type="ECO:0000313" key="1">
    <source>
        <dbReference type="EMBL" id="KAK9086491.1"/>
    </source>
</evidence>
<sequence length="52" mass="6120">MQNNVHHLFRLEVQDPISLSVQDARERKLVIQTMQKVSNGSWPFDTHCIRES</sequence>
<comment type="caution">
    <text evidence="1">The sequence shown here is derived from an EMBL/GenBank/DDBJ whole genome shotgun (WGS) entry which is preliminary data.</text>
</comment>
<accession>A0AAP0HJB6</accession>
<organism evidence="1 2">
    <name type="scientific">Stephania yunnanensis</name>
    <dbReference type="NCBI Taxonomy" id="152371"/>
    <lineage>
        <taxon>Eukaryota</taxon>
        <taxon>Viridiplantae</taxon>
        <taxon>Streptophyta</taxon>
        <taxon>Embryophyta</taxon>
        <taxon>Tracheophyta</taxon>
        <taxon>Spermatophyta</taxon>
        <taxon>Magnoliopsida</taxon>
        <taxon>Ranunculales</taxon>
        <taxon>Menispermaceae</taxon>
        <taxon>Menispermoideae</taxon>
        <taxon>Cissampelideae</taxon>
        <taxon>Stephania</taxon>
    </lineage>
</organism>
<keyword evidence="2" id="KW-1185">Reference proteome</keyword>
<name>A0AAP0HJB6_9MAGN</name>
<gene>
    <name evidence="1" type="ORF">Syun_028885</name>
</gene>
<proteinExistence type="predicted"/>